<sequence length="83" mass="9452">MIPANPWPTTPKMTDYSAQVWLSQATCALLQTKSIRKFSCYWATNYYKHPSTLWSTTTPSINSAEDKTLKDSICHKRTNPISP</sequence>
<dbReference type="Proteomes" id="UP000824782">
    <property type="component" value="Unassembled WGS sequence"/>
</dbReference>
<reference evidence="1" key="1">
    <citation type="thesis" date="2020" institute="ProQuest LLC" country="789 East Eisenhower Parkway, Ann Arbor, MI, USA">
        <title>Comparative Genomics and Chromosome Evolution.</title>
        <authorList>
            <person name="Mudd A.B."/>
        </authorList>
    </citation>
    <scope>NUCLEOTIDE SEQUENCE</scope>
    <source>
        <strain evidence="1">237g6f4</strain>
        <tissue evidence="1">Blood</tissue>
    </source>
</reference>
<evidence type="ECO:0000313" key="1">
    <source>
        <dbReference type="EMBL" id="KAG8538605.1"/>
    </source>
</evidence>
<name>A0AAV6YUL8_ENGPU</name>
<gene>
    <name evidence="1" type="ORF">GDO81_022356</name>
</gene>
<dbReference type="AlphaFoldDB" id="A0AAV6YUL8"/>
<proteinExistence type="predicted"/>
<dbReference type="EMBL" id="WNYA01019856">
    <property type="protein sequence ID" value="KAG8538605.1"/>
    <property type="molecule type" value="Genomic_DNA"/>
</dbReference>
<keyword evidence="2" id="KW-1185">Reference proteome</keyword>
<organism evidence="1 2">
    <name type="scientific">Engystomops pustulosus</name>
    <name type="common">Tungara frog</name>
    <name type="synonym">Physalaemus pustulosus</name>
    <dbReference type="NCBI Taxonomy" id="76066"/>
    <lineage>
        <taxon>Eukaryota</taxon>
        <taxon>Metazoa</taxon>
        <taxon>Chordata</taxon>
        <taxon>Craniata</taxon>
        <taxon>Vertebrata</taxon>
        <taxon>Euteleostomi</taxon>
        <taxon>Amphibia</taxon>
        <taxon>Batrachia</taxon>
        <taxon>Anura</taxon>
        <taxon>Neobatrachia</taxon>
        <taxon>Hyloidea</taxon>
        <taxon>Leptodactylidae</taxon>
        <taxon>Leiuperinae</taxon>
        <taxon>Engystomops</taxon>
    </lineage>
</organism>
<comment type="caution">
    <text evidence="1">The sequence shown here is derived from an EMBL/GenBank/DDBJ whole genome shotgun (WGS) entry which is preliminary data.</text>
</comment>
<evidence type="ECO:0000313" key="2">
    <source>
        <dbReference type="Proteomes" id="UP000824782"/>
    </source>
</evidence>
<accession>A0AAV6YUL8</accession>
<protein>
    <submittedName>
        <fullName evidence="1">Uncharacterized protein</fullName>
    </submittedName>
</protein>